<evidence type="ECO:0000256" key="2">
    <source>
        <dbReference type="ARBA" id="ARBA00023054"/>
    </source>
</evidence>
<dbReference type="GO" id="GO:0030313">
    <property type="term" value="C:cell envelope"/>
    <property type="evidence" value="ECO:0007669"/>
    <property type="project" value="UniProtKB-SubCell"/>
</dbReference>
<feature type="chain" id="PRO_5006601347" evidence="4">
    <location>
        <begin position="31"/>
        <end position="332"/>
    </location>
</feature>
<feature type="coiled-coil region" evidence="3">
    <location>
        <begin position="173"/>
        <end position="207"/>
    </location>
</feature>
<protein>
    <submittedName>
        <fullName evidence="5">Multidrug resistance efflux pump</fullName>
    </submittedName>
</protein>
<feature type="coiled-coil region" evidence="3">
    <location>
        <begin position="90"/>
        <end position="117"/>
    </location>
</feature>
<dbReference type="OrthoDB" id="9805440at2"/>
<comment type="subcellular location">
    <subcellularLocation>
        <location evidence="1">Cell envelope</location>
    </subcellularLocation>
</comment>
<sequence length="332" mass="37269">MKANLKQSTLKPLCLAMLLSSSMFSADSYAEDVQSIFITGEVKAGDSQTFFSPQSDTWRVQIEWMLPEGEVAKPGDVVVVFEGGSIASTIEQDEVSLNNAQDELKRQQNKGLQAILEAEFALTRAELLLEKAKIDAAVPKSHVSVFDYEENQLKLEQAVIQKHKAKASLAEAKTTAQVNIRKQEIEIARLQINLKENRERLNDLTHKATNQGPILYANHPWYGSKLFSGATAQPGWKIAEIPAMTGLYLEAWVHEIDYKHLTLEQSVNLTLDAYQKTPITAKLTNLSTQPEERQEWGKDAYYRAVFSFDETQKLKILPGMTGRVRLQGDQSE</sequence>
<dbReference type="EMBL" id="CP013188">
    <property type="protein sequence ID" value="ALO44019.1"/>
    <property type="molecule type" value="Genomic_DNA"/>
</dbReference>
<organism evidence="5 6">
    <name type="scientific">Pseudoalteromonas phenolica</name>
    <dbReference type="NCBI Taxonomy" id="161398"/>
    <lineage>
        <taxon>Bacteria</taxon>
        <taxon>Pseudomonadati</taxon>
        <taxon>Pseudomonadota</taxon>
        <taxon>Gammaproteobacteria</taxon>
        <taxon>Alteromonadales</taxon>
        <taxon>Pseudoalteromonadaceae</taxon>
        <taxon>Pseudoalteromonas</taxon>
    </lineage>
</organism>
<reference evidence="5 6" key="1">
    <citation type="submission" date="2015-11" db="EMBL/GenBank/DDBJ databases">
        <authorList>
            <person name="Zhang Y."/>
            <person name="Guo Z."/>
        </authorList>
    </citation>
    <scope>NUCLEOTIDE SEQUENCE [LARGE SCALE GENOMIC DNA]</scope>
    <source>
        <strain evidence="5 6">KCTC 12086</strain>
    </source>
</reference>
<proteinExistence type="predicted"/>
<gene>
    <name evidence="5" type="ORF">PP2015_3545</name>
</gene>
<dbReference type="Proteomes" id="UP000061457">
    <property type="component" value="Chromosome II"/>
</dbReference>
<dbReference type="InterPro" id="IPR050465">
    <property type="entry name" value="UPF0194_transport"/>
</dbReference>
<keyword evidence="2 3" id="KW-0175">Coiled coil</keyword>
<keyword evidence="4" id="KW-0732">Signal</keyword>
<evidence type="ECO:0000256" key="3">
    <source>
        <dbReference type="SAM" id="Coils"/>
    </source>
</evidence>
<dbReference type="KEGG" id="pphe:PP2015_3545"/>
<dbReference type="STRING" id="161398.PP2015_3545"/>
<evidence type="ECO:0000256" key="4">
    <source>
        <dbReference type="SAM" id="SignalP"/>
    </source>
</evidence>
<evidence type="ECO:0000313" key="6">
    <source>
        <dbReference type="Proteomes" id="UP000061457"/>
    </source>
</evidence>
<dbReference type="RefSeq" id="WP_058031908.1">
    <property type="nucleotide sequence ID" value="NZ_CP013188.1"/>
</dbReference>
<feature type="signal peptide" evidence="4">
    <location>
        <begin position="1"/>
        <end position="30"/>
    </location>
</feature>
<name>A0A0S2K7K9_9GAMM</name>
<keyword evidence="6" id="KW-1185">Reference proteome</keyword>
<dbReference type="AlphaFoldDB" id="A0A0S2K7K9"/>
<dbReference type="PANTHER" id="PTHR32347:SF14">
    <property type="entry name" value="EFFLUX SYSTEM COMPONENT YKNX-RELATED"/>
    <property type="match status" value="1"/>
</dbReference>
<accession>A0A0S2K7K9</accession>
<evidence type="ECO:0000256" key="1">
    <source>
        <dbReference type="ARBA" id="ARBA00004196"/>
    </source>
</evidence>
<evidence type="ECO:0000313" key="5">
    <source>
        <dbReference type="EMBL" id="ALO44019.1"/>
    </source>
</evidence>
<dbReference type="PANTHER" id="PTHR32347">
    <property type="entry name" value="EFFLUX SYSTEM COMPONENT YKNX-RELATED"/>
    <property type="match status" value="1"/>
</dbReference>
<dbReference type="PATRIC" id="fig|161398.10.peg.3614"/>
<dbReference type="Gene3D" id="2.40.30.170">
    <property type="match status" value="1"/>
</dbReference>